<dbReference type="Proteomes" id="UP000242877">
    <property type="component" value="Unassembled WGS sequence"/>
</dbReference>
<protein>
    <submittedName>
        <fullName evidence="2">Uncharacterized protein</fullName>
    </submittedName>
</protein>
<feature type="region of interest" description="Disordered" evidence="1">
    <location>
        <begin position="37"/>
        <end position="172"/>
    </location>
</feature>
<feature type="compositionally biased region" description="Basic and acidic residues" evidence="1">
    <location>
        <begin position="241"/>
        <end position="252"/>
    </location>
</feature>
<reference evidence="2 3" key="1">
    <citation type="journal article" date="2016" name="Genome Biol. Evol.">
        <title>Divergent and convergent evolution of fungal pathogenicity.</title>
        <authorList>
            <person name="Shang Y."/>
            <person name="Xiao G."/>
            <person name="Zheng P."/>
            <person name="Cen K."/>
            <person name="Zhan S."/>
            <person name="Wang C."/>
        </authorList>
    </citation>
    <scope>NUCLEOTIDE SEQUENCE [LARGE SCALE GENOMIC DNA]</scope>
    <source>
        <strain evidence="2 3">ARSEF 7405</strain>
    </source>
</reference>
<evidence type="ECO:0000256" key="1">
    <source>
        <dbReference type="SAM" id="MobiDB-lite"/>
    </source>
</evidence>
<sequence>MSSSIHIEIQGRPRDKIEQWLLSVPEPEGDIYDKLINRSTSLGHHNHKSSRPSKEQRSKSLNGLLKATLQPSIPPGKTDPFTSPQIDNEGPQDVKRKRSSLENMPNHSNTKRGFKEFGRRARHKTREDKYEPKKKKGKSMTKSRKKSQDDVQKTKTSKRPIRRSTTSIESNFKPANIAQGRLTLNNNLVPDLSFTDMGYLSKNKRSENGRNEIPSLTAYDDRSTASTTRKSIPDGISRFFSEPHHLTRDKASTKQVSTENCPLNRPSQRQVSATPFRTPSTHRKSLTVPRTIESQHPSHHSESRHGEANDKAPLRSESATVVYSWSPTVASGSARQRQRQRSSIKESPAQADVLSARTKSTPMSTPSLNSSLLSRTRKKLFHNIFVGEEVSDNGSNGRVNYTLEQLQEISRQLSASPHDHHEVIDLTETAEEPVSCNKQEKADTPGIEERPLGEASSLQQTTHSTQEDLVDGEKSLANGQHQVPLQSESQKTDYTLSLPMNTAKEEDLQRRLWGRRCSRDSIGSYTHPPASVYPIIRPSMSPLKTMTYQSGMPGDTQSVTHGTDYMEPFELPVENNRVSYTTQGGFDEGEKMIDVNAMGTPDILDNLMDVSMSPSDLQLLNQVLGEPNCRNDSCFASDMQCCSDDQAYLDGESQNEAHDLCNQACYGNVNGILQGGDEVVSDPVVRERVTAPFGFWRPNKLY</sequence>
<comment type="caution">
    <text evidence="2">The sequence shown here is derived from an EMBL/GenBank/DDBJ whole genome shotgun (WGS) entry which is preliminary data.</text>
</comment>
<feature type="region of interest" description="Disordered" evidence="1">
    <location>
        <begin position="429"/>
        <end position="469"/>
    </location>
</feature>
<keyword evidence="3" id="KW-1185">Reference proteome</keyword>
<name>A0A162IDJ2_9EURO</name>
<feature type="compositionally biased region" description="Basic residues" evidence="1">
    <location>
        <begin position="132"/>
        <end position="145"/>
    </location>
</feature>
<organism evidence="2 3">
    <name type="scientific">Ascosphaera apis ARSEF 7405</name>
    <dbReference type="NCBI Taxonomy" id="392613"/>
    <lineage>
        <taxon>Eukaryota</taxon>
        <taxon>Fungi</taxon>
        <taxon>Dikarya</taxon>
        <taxon>Ascomycota</taxon>
        <taxon>Pezizomycotina</taxon>
        <taxon>Eurotiomycetes</taxon>
        <taxon>Eurotiomycetidae</taxon>
        <taxon>Onygenales</taxon>
        <taxon>Ascosphaeraceae</taxon>
        <taxon>Ascosphaera</taxon>
    </lineage>
</organism>
<feature type="compositionally biased region" description="Basic and acidic residues" evidence="1">
    <location>
        <begin position="299"/>
        <end position="314"/>
    </location>
</feature>
<feature type="region of interest" description="Disordered" evidence="1">
    <location>
        <begin position="329"/>
        <end position="371"/>
    </location>
</feature>
<accession>A0A162IDJ2</accession>
<gene>
    <name evidence="2" type="ORF">AAP_03092</name>
</gene>
<dbReference type="VEuPathDB" id="FungiDB:AAP_03092"/>
<feature type="region of interest" description="Disordered" evidence="1">
    <location>
        <begin position="201"/>
        <end position="315"/>
    </location>
</feature>
<evidence type="ECO:0000313" key="3">
    <source>
        <dbReference type="Proteomes" id="UP000242877"/>
    </source>
</evidence>
<dbReference type="EMBL" id="AZGZ01000012">
    <property type="protein sequence ID" value="KZZ91873.1"/>
    <property type="molecule type" value="Genomic_DNA"/>
</dbReference>
<dbReference type="AlphaFoldDB" id="A0A162IDJ2"/>
<feature type="compositionally biased region" description="Basic and acidic residues" evidence="1">
    <location>
        <begin position="113"/>
        <end position="131"/>
    </location>
</feature>
<feature type="compositionally biased region" description="Polar residues" evidence="1">
    <location>
        <begin position="357"/>
        <end position="371"/>
    </location>
</feature>
<dbReference type="OrthoDB" id="2537141at2759"/>
<proteinExistence type="predicted"/>
<feature type="compositionally biased region" description="Basic and acidic residues" evidence="1">
    <location>
        <begin position="438"/>
        <end position="452"/>
    </location>
</feature>
<evidence type="ECO:0000313" key="2">
    <source>
        <dbReference type="EMBL" id="KZZ91873.1"/>
    </source>
</evidence>
<feature type="compositionally biased region" description="Polar residues" evidence="1">
    <location>
        <begin position="253"/>
        <end position="279"/>
    </location>
</feature>